<evidence type="ECO:0000259" key="7">
    <source>
        <dbReference type="Pfam" id="PF03772"/>
    </source>
</evidence>
<dbReference type="Pfam" id="PF03772">
    <property type="entry name" value="Competence"/>
    <property type="match status" value="1"/>
</dbReference>
<feature type="transmembrane region" description="Helical" evidence="6">
    <location>
        <begin position="555"/>
        <end position="573"/>
    </location>
</feature>
<feature type="transmembrane region" description="Helical" evidence="6">
    <location>
        <begin position="115"/>
        <end position="134"/>
    </location>
</feature>
<gene>
    <name evidence="9" type="ORF">Q4481_08965</name>
</gene>
<reference evidence="9" key="2">
    <citation type="submission" date="2023-07" db="EMBL/GenBank/DDBJ databases">
        <authorList>
            <person name="Shen H."/>
        </authorList>
    </citation>
    <scope>NUCLEOTIDE SEQUENCE</scope>
    <source>
        <strain evidence="9">TNR-22</strain>
    </source>
</reference>
<feature type="transmembrane region" description="Helical" evidence="6">
    <location>
        <begin position="354"/>
        <end position="373"/>
    </location>
</feature>
<evidence type="ECO:0000256" key="1">
    <source>
        <dbReference type="ARBA" id="ARBA00004651"/>
    </source>
</evidence>
<evidence type="ECO:0000256" key="4">
    <source>
        <dbReference type="ARBA" id="ARBA00022989"/>
    </source>
</evidence>
<evidence type="ECO:0000256" key="2">
    <source>
        <dbReference type="ARBA" id="ARBA00022475"/>
    </source>
</evidence>
<name>A0ABT8YKA7_9HYPH</name>
<evidence type="ECO:0000313" key="10">
    <source>
        <dbReference type="Proteomes" id="UP001174932"/>
    </source>
</evidence>
<feature type="transmembrane region" description="Helical" evidence="6">
    <location>
        <begin position="458"/>
        <end position="480"/>
    </location>
</feature>
<organism evidence="9 10">
    <name type="scientific">Rhizobium alvei</name>
    <dbReference type="NCBI Taxonomy" id="1132659"/>
    <lineage>
        <taxon>Bacteria</taxon>
        <taxon>Pseudomonadati</taxon>
        <taxon>Pseudomonadota</taxon>
        <taxon>Alphaproteobacteria</taxon>
        <taxon>Hyphomicrobiales</taxon>
        <taxon>Rhizobiaceae</taxon>
        <taxon>Rhizobium/Agrobacterium group</taxon>
        <taxon>Rhizobium</taxon>
    </lineage>
</organism>
<dbReference type="EMBL" id="JAUOZU010000006">
    <property type="protein sequence ID" value="MDO6964085.1"/>
    <property type="molecule type" value="Genomic_DNA"/>
</dbReference>
<comment type="caution">
    <text evidence="9">The sequence shown here is derived from an EMBL/GenBank/DDBJ whole genome shotgun (WGS) entry which is preliminary data.</text>
</comment>
<evidence type="ECO:0000313" key="9">
    <source>
        <dbReference type="EMBL" id="MDO6964085.1"/>
    </source>
</evidence>
<dbReference type="NCBIfam" id="TIGR00360">
    <property type="entry name" value="ComEC_N-term"/>
    <property type="match status" value="1"/>
</dbReference>
<keyword evidence="2" id="KW-1003">Cell membrane</keyword>
<keyword evidence="3 6" id="KW-0812">Transmembrane</keyword>
<evidence type="ECO:0000256" key="6">
    <source>
        <dbReference type="SAM" id="Phobius"/>
    </source>
</evidence>
<sequence length="792" mass="85563">MALKDDETRPVDYDNLQAPSRPVLLPAVNALEKPVPAMSHWPGFRRLMALEIVAFVAEKLAFERDLGQLFCWTPVFLGAGAAFWFSLATTPSIFAILFAASLSFLALLFTSRERFVLRAVIGCCLLMMVGMALADLQTRRIATIILDSPVTTTIRGRILAREADANGRWRYLLAVLTTKEPQLRRPPQVVRLTLSGKAEGFGLGSVLEGRARLSPPSGPTLPGLNDFAFAAYFEGVGAMGYFLGAVANEIEPDRSRTLPMIISETMETVRTAISERIRSVVAGDAGAFASSMVTDDRRAISLETTEALRLAGLAHIVAISGLNMALAAGVFFVSIRVVLSLSQASAHRLPVKKIAAAGALLSVTFYYLISGFAVSAERAYIMMAVVLVAALLGRPSISFRNVALSAILILVLTPSAVMGPGFQMSYAATLGLVAGYTLWKEGTPFHLPFPVPAWGEQVLRFVGGIFITSLIGGLSTALYSAEHFHRLATWGLPANLLAMPIISFIVMPSGIVALVLMPFGLDAPALHIMGWGLEWVIAIAKWIASFKGEVVTGELPPWLFIGVTIGFLILTLMRTALRHIGSILIVLLLIGATVAPERKRPDLLVREDGAAIALVKGDDLALSSSRKDGFATRQWFYALAMTDYRLPVAIAGEGLPEPKRDATAEELGQARIALAADIAGLGGEALACRRKAWCLGRLNNGLVVAWIPVGAYVGLACDHADIVVTPVPVRFSSCRSGALLFSRQTLRRSGAIELRWPSAGRPPILEASFNGDWRPWSEHRFYDWRTDSFADP</sequence>
<feature type="domain" description="DUF4131" evidence="8">
    <location>
        <begin position="91"/>
        <end position="242"/>
    </location>
</feature>
<dbReference type="PANTHER" id="PTHR30619:SF1">
    <property type="entry name" value="RECOMBINATION PROTEIN 2"/>
    <property type="match status" value="1"/>
</dbReference>
<evidence type="ECO:0000256" key="5">
    <source>
        <dbReference type="ARBA" id="ARBA00023136"/>
    </source>
</evidence>
<keyword evidence="10" id="KW-1185">Reference proteome</keyword>
<dbReference type="InterPro" id="IPR004477">
    <property type="entry name" value="ComEC_N"/>
</dbReference>
<dbReference type="InterPro" id="IPR052159">
    <property type="entry name" value="Competence_DNA_uptake"/>
</dbReference>
<dbReference type="InterPro" id="IPR025405">
    <property type="entry name" value="DUF4131"/>
</dbReference>
<dbReference type="Pfam" id="PF13567">
    <property type="entry name" value="DUF4131"/>
    <property type="match status" value="1"/>
</dbReference>
<feature type="transmembrane region" description="Helical" evidence="6">
    <location>
        <begin position="69"/>
        <end position="87"/>
    </location>
</feature>
<proteinExistence type="predicted"/>
<evidence type="ECO:0000259" key="8">
    <source>
        <dbReference type="Pfam" id="PF13567"/>
    </source>
</evidence>
<feature type="transmembrane region" description="Helical" evidence="6">
    <location>
        <begin position="579"/>
        <end position="596"/>
    </location>
</feature>
<protein>
    <submittedName>
        <fullName evidence="9">ComEC/Rec2 family competence protein</fullName>
    </submittedName>
</protein>
<dbReference type="Proteomes" id="UP001174932">
    <property type="component" value="Unassembled WGS sequence"/>
</dbReference>
<evidence type="ECO:0000256" key="3">
    <source>
        <dbReference type="ARBA" id="ARBA00022692"/>
    </source>
</evidence>
<feature type="transmembrane region" description="Helical" evidence="6">
    <location>
        <begin position="310"/>
        <end position="333"/>
    </location>
</feature>
<reference evidence="9" key="1">
    <citation type="journal article" date="2015" name="Int. J. Syst. Evol. Microbiol.">
        <title>Rhizobium alvei sp. nov., isolated from a freshwater river.</title>
        <authorList>
            <person name="Sheu S.Y."/>
            <person name="Huang H.W."/>
            <person name="Young C.C."/>
            <person name="Chen W.M."/>
        </authorList>
    </citation>
    <scope>NUCLEOTIDE SEQUENCE</scope>
    <source>
        <strain evidence="9">TNR-22</strain>
    </source>
</reference>
<keyword evidence="5 6" id="KW-0472">Membrane</keyword>
<dbReference type="PANTHER" id="PTHR30619">
    <property type="entry name" value="DNA INTERNALIZATION/COMPETENCE PROTEIN COMEC/REC2"/>
    <property type="match status" value="1"/>
</dbReference>
<feature type="domain" description="ComEC/Rec2-related protein" evidence="7">
    <location>
        <begin position="292"/>
        <end position="574"/>
    </location>
</feature>
<comment type="subcellular location">
    <subcellularLocation>
        <location evidence="1">Cell membrane</location>
        <topology evidence="1">Multi-pass membrane protein</topology>
    </subcellularLocation>
</comment>
<feature type="transmembrane region" description="Helical" evidence="6">
    <location>
        <begin position="492"/>
        <end position="519"/>
    </location>
</feature>
<accession>A0ABT8YKA7</accession>
<keyword evidence="4 6" id="KW-1133">Transmembrane helix</keyword>
<dbReference type="RefSeq" id="WP_304375998.1">
    <property type="nucleotide sequence ID" value="NZ_JAUOZU010000006.1"/>
</dbReference>
<feature type="transmembrane region" description="Helical" evidence="6">
    <location>
        <begin position="93"/>
        <end position="110"/>
    </location>
</feature>